<sequence length="68" mass="6749">MMQTKEWYRSKTIWGGALALAAAVAGLFGVKVDAATGVDLASAVTDAAAAVGALVAIVGRLDAKSTIG</sequence>
<keyword evidence="1" id="KW-0812">Transmembrane</keyword>
<dbReference type="EMBL" id="VZDO01000007">
    <property type="protein sequence ID" value="KAB0680053.1"/>
    <property type="molecule type" value="Genomic_DNA"/>
</dbReference>
<evidence type="ECO:0000256" key="1">
    <source>
        <dbReference type="SAM" id="Phobius"/>
    </source>
</evidence>
<proteinExistence type="predicted"/>
<keyword evidence="1" id="KW-0472">Membrane</keyword>
<comment type="caution">
    <text evidence="2">The sequence shown here is derived from an EMBL/GenBank/DDBJ whole genome shotgun (WGS) entry which is preliminary data.</text>
</comment>
<keyword evidence="3" id="KW-1185">Reference proteome</keyword>
<name>A0A7V7TWK3_9HYPH</name>
<dbReference type="AlphaFoldDB" id="A0A7V7TWK3"/>
<gene>
    <name evidence="2" type="ORF">F6X38_10215</name>
</gene>
<evidence type="ECO:0000313" key="2">
    <source>
        <dbReference type="EMBL" id="KAB0680053.1"/>
    </source>
</evidence>
<keyword evidence="1" id="KW-1133">Transmembrane helix</keyword>
<organism evidence="2 3">
    <name type="scientific">Plantimonas leprariae</name>
    <dbReference type="NCBI Taxonomy" id="2615207"/>
    <lineage>
        <taxon>Bacteria</taxon>
        <taxon>Pseudomonadati</taxon>
        <taxon>Pseudomonadota</taxon>
        <taxon>Alphaproteobacteria</taxon>
        <taxon>Hyphomicrobiales</taxon>
        <taxon>Aurantimonadaceae</taxon>
        <taxon>Plantimonas</taxon>
    </lineage>
</organism>
<feature type="transmembrane region" description="Helical" evidence="1">
    <location>
        <begin position="44"/>
        <end position="63"/>
    </location>
</feature>
<protein>
    <submittedName>
        <fullName evidence="2">Uncharacterized protein</fullName>
    </submittedName>
</protein>
<accession>A0A7V7TWK3</accession>
<reference evidence="2 3" key="1">
    <citation type="submission" date="2019-09" db="EMBL/GenBank/DDBJ databases">
        <title>YIM 132180 draft genome.</title>
        <authorList>
            <person name="Zhang K."/>
        </authorList>
    </citation>
    <scope>NUCLEOTIDE SEQUENCE [LARGE SCALE GENOMIC DNA]</scope>
    <source>
        <strain evidence="2 3">YIM 132180</strain>
    </source>
</reference>
<evidence type="ECO:0000313" key="3">
    <source>
        <dbReference type="Proteomes" id="UP000432089"/>
    </source>
</evidence>
<dbReference type="Proteomes" id="UP000432089">
    <property type="component" value="Unassembled WGS sequence"/>
</dbReference>